<organism evidence="2 3">
    <name type="scientific">Rubroshorea leprosula</name>
    <dbReference type="NCBI Taxonomy" id="152421"/>
    <lineage>
        <taxon>Eukaryota</taxon>
        <taxon>Viridiplantae</taxon>
        <taxon>Streptophyta</taxon>
        <taxon>Embryophyta</taxon>
        <taxon>Tracheophyta</taxon>
        <taxon>Spermatophyta</taxon>
        <taxon>Magnoliopsida</taxon>
        <taxon>eudicotyledons</taxon>
        <taxon>Gunneridae</taxon>
        <taxon>Pentapetalae</taxon>
        <taxon>rosids</taxon>
        <taxon>malvids</taxon>
        <taxon>Malvales</taxon>
        <taxon>Dipterocarpaceae</taxon>
        <taxon>Rubroshorea</taxon>
    </lineage>
</organism>
<sequence>MLLISTPSTKPTLTHPFPLLLFSQGNLSYCLAGFPPNPALLGSSKPRSAGFRQTQPANPALAGREPSKAGFQPNPALLGFNRIQPCWVRRNPALAG</sequence>
<evidence type="ECO:0000313" key="3">
    <source>
        <dbReference type="Proteomes" id="UP001054252"/>
    </source>
</evidence>
<accession>A0AAV5K7G5</accession>
<gene>
    <name evidence="2" type="ORF">SLEP1_g29392</name>
</gene>
<dbReference type="EMBL" id="BPVZ01000052">
    <property type="protein sequence ID" value="GKV19095.1"/>
    <property type="molecule type" value="Genomic_DNA"/>
</dbReference>
<dbReference type="Proteomes" id="UP001054252">
    <property type="component" value="Unassembled WGS sequence"/>
</dbReference>
<protein>
    <submittedName>
        <fullName evidence="2">Uncharacterized protein</fullName>
    </submittedName>
</protein>
<evidence type="ECO:0000256" key="1">
    <source>
        <dbReference type="SAM" id="MobiDB-lite"/>
    </source>
</evidence>
<dbReference type="AlphaFoldDB" id="A0AAV5K7G5"/>
<feature type="region of interest" description="Disordered" evidence="1">
    <location>
        <begin position="45"/>
        <end position="68"/>
    </location>
</feature>
<proteinExistence type="predicted"/>
<evidence type="ECO:0000313" key="2">
    <source>
        <dbReference type="EMBL" id="GKV19095.1"/>
    </source>
</evidence>
<comment type="caution">
    <text evidence="2">The sequence shown here is derived from an EMBL/GenBank/DDBJ whole genome shotgun (WGS) entry which is preliminary data.</text>
</comment>
<reference evidence="2 3" key="1">
    <citation type="journal article" date="2021" name="Commun. Biol.">
        <title>The genome of Shorea leprosula (Dipterocarpaceae) highlights the ecological relevance of drought in aseasonal tropical rainforests.</title>
        <authorList>
            <person name="Ng K.K.S."/>
            <person name="Kobayashi M.J."/>
            <person name="Fawcett J.A."/>
            <person name="Hatakeyama M."/>
            <person name="Paape T."/>
            <person name="Ng C.H."/>
            <person name="Ang C.C."/>
            <person name="Tnah L.H."/>
            <person name="Lee C.T."/>
            <person name="Nishiyama T."/>
            <person name="Sese J."/>
            <person name="O'Brien M.J."/>
            <person name="Copetti D."/>
            <person name="Mohd Noor M.I."/>
            <person name="Ong R.C."/>
            <person name="Putra M."/>
            <person name="Sireger I.Z."/>
            <person name="Indrioko S."/>
            <person name="Kosugi Y."/>
            <person name="Izuno A."/>
            <person name="Isagi Y."/>
            <person name="Lee S.L."/>
            <person name="Shimizu K.K."/>
        </authorList>
    </citation>
    <scope>NUCLEOTIDE SEQUENCE [LARGE SCALE GENOMIC DNA]</scope>
    <source>
        <strain evidence="2">214</strain>
    </source>
</reference>
<keyword evidence="3" id="KW-1185">Reference proteome</keyword>
<name>A0AAV5K7G5_9ROSI</name>